<gene>
    <name evidence="9" type="ORF">B1B_12493</name>
</gene>
<reference evidence="9" key="2">
    <citation type="journal article" date="2014" name="ISME J.">
        <title>Microbial stratification in low pH oxic and suboxic macroscopic growths along an acid mine drainage.</title>
        <authorList>
            <person name="Mendez-Garcia C."/>
            <person name="Mesa V."/>
            <person name="Sprenger R.R."/>
            <person name="Richter M."/>
            <person name="Diez M.S."/>
            <person name="Solano J."/>
            <person name="Bargiela R."/>
            <person name="Golyshina O.V."/>
            <person name="Manteca A."/>
            <person name="Ramos J.L."/>
            <person name="Gallego J.R."/>
            <person name="Llorente I."/>
            <person name="Martins Dos Santos V.A."/>
            <person name="Jensen O.N."/>
            <person name="Pelaez A.I."/>
            <person name="Sanchez J."/>
            <person name="Ferrer M."/>
        </authorList>
    </citation>
    <scope>NUCLEOTIDE SEQUENCE</scope>
</reference>
<dbReference type="PANTHER" id="PTHR11946:SF93">
    <property type="entry name" value="VALINE--TRNA LIGASE, CHLOROPLASTIC_MITOCHONDRIAL 2"/>
    <property type="match status" value="1"/>
</dbReference>
<dbReference type="InterPro" id="IPR014729">
    <property type="entry name" value="Rossmann-like_a/b/a_fold"/>
</dbReference>
<evidence type="ECO:0000256" key="6">
    <source>
        <dbReference type="ARBA" id="ARBA00023146"/>
    </source>
</evidence>
<sequence length="177" mass="20481">MKAVYEPEETERRWRRRWEELGLGVADPDSAKPSFSIALPPPNITGSLHLGHALNAVVQDALCRFHRMSGFEVCWVPGTDHAAIATQNVIERQLADEGSSKEEIGREAFDLRVEEWYRTYQGRIVEQLRRMGASCDWTRERFTLDAAYVRVIRTAFRSLYEQGLIYRGPRIVNWCPR</sequence>
<keyword evidence="2" id="KW-0436">Ligase</keyword>
<dbReference type="InterPro" id="IPR002303">
    <property type="entry name" value="Valyl-tRNA_ligase"/>
</dbReference>
<comment type="caution">
    <text evidence="9">The sequence shown here is derived from an EMBL/GenBank/DDBJ whole genome shotgun (WGS) entry which is preliminary data.</text>
</comment>
<dbReference type="GO" id="GO:0006438">
    <property type="term" value="P:valyl-tRNA aminoacylation"/>
    <property type="evidence" value="ECO:0007669"/>
    <property type="project" value="InterPro"/>
</dbReference>
<evidence type="ECO:0000259" key="8">
    <source>
        <dbReference type="Pfam" id="PF00133"/>
    </source>
</evidence>
<keyword evidence="5" id="KW-0648">Protein biosynthesis</keyword>
<dbReference type="GO" id="GO:0005524">
    <property type="term" value="F:ATP binding"/>
    <property type="evidence" value="ECO:0007669"/>
    <property type="project" value="UniProtKB-KW"/>
</dbReference>
<dbReference type="EC" id="6.1.1.9" evidence="1"/>
<dbReference type="PANTHER" id="PTHR11946">
    <property type="entry name" value="VALYL-TRNA SYNTHETASES"/>
    <property type="match status" value="1"/>
</dbReference>
<evidence type="ECO:0000256" key="4">
    <source>
        <dbReference type="ARBA" id="ARBA00022840"/>
    </source>
</evidence>
<protein>
    <recommendedName>
        <fullName evidence="1">valine--tRNA ligase</fullName>
        <ecNumber evidence="1">6.1.1.9</ecNumber>
    </recommendedName>
    <alternativeName>
        <fullName evidence="7">Valyl-tRNA synthetase</fullName>
    </alternativeName>
</protein>
<organism evidence="9">
    <name type="scientific">mine drainage metagenome</name>
    <dbReference type="NCBI Taxonomy" id="410659"/>
    <lineage>
        <taxon>unclassified sequences</taxon>
        <taxon>metagenomes</taxon>
        <taxon>ecological metagenomes</taxon>
    </lineage>
</organism>
<evidence type="ECO:0000313" key="9">
    <source>
        <dbReference type="EMBL" id="EQD47080.1"/>
    </source>
</evidence>
<evidence type="ECO:0000256" key="7">
    <source>
        <dbReference type="ARBA" id="ARBA00029936"/>
    </source>
</evidence>
<evidence type="ECO:0000256" key="2">
    <source>
        <dbReference type="ARBA" id="ARBA00022598"/>
    </source>
</evidence>
<dbReference type="Pfam" id="PF00133">
    <property type="entry name" value="tRNA-synt_1"/>
    <property type="match status" value="1"/>
</dbReference>
<reference evidence="9" key="1">
    <citation type="submission" date="2013-08" db="EMBL/GenBank/DDBJ databases">
        <authorList>
            <person name="Mendez C."/>
            <person name="Richter M."/>
            <person name="Ferrer M."/>
            <person name="Sanchez J."/>
        </authorList>
    </citation>
    <scope>NUCLEOTIDE SEQUENCE</scope>
</reference>
<keyword evidence="6 9" id="KW-0030">Aminoacyl-tRNA synthetase</keyword>
<evidence type="ECO:0000256" key="3">
    <source>
        <dbReference type="ARBA" id="ARBA00022741"/>
    </source>
</evidence>
<dbReference type="InterPro" id="IPR001412">
    <property type="entry name" value="aa-tRNA-synth_I_CS"/>
</dbReference>
<feature type="non-terminal residue" evidence="9">
    <location>
        <position position="177"/>
    </location>
</feature>
<dbReference type="AlphaFoldDB" id="T1AYD7"/>
<name>T1AYD7_9ZZZZ</name>
<accession>T1AYD7</accession>
<evidence type="ECO:0000256" key="1">
    <source>
        <dbReference type="ARBA" id="ARBA00013169"/>
    </source>
</evidence>
<feature type="domain" description="Aminoacyl-tRNA synthetase class Ia" evidence="8">
    <location>
        <begin position="28"/>
        <end position="176"/>
    </location>
</feature>
<keyword evidence="3" id="KW-0547">Nucleotide-binding</keyword>
<dbReference type="PROSITE" id="PS00178">
    <property type="entry name" value="AA_TRNA_LIGASE_I"/>
    <property type="match status" value="1"/>
</dbReference>
<evidence type="ECO:0000256" key="5">
    <source>
        <dbReference type="ARBA" id="ARBA00022917"/>
    </source>
</evidence>
<keyword evidence="4" id="KW-0067">ATP-binding</keyword>
<dbReference type="EMBL" id="AUZY01008185">
    <property type="protein sequence ID" value="EQD47080.1"/>
    <property type="molecule type" value="Genomic_DNA"/>
</dbReference>
<proteinExistence type="predicted"/>
<dbReference type="GO" id="GO:0005829">
    <property type="term" value="C:cytosol"/>
    <property type="evidence" value="ECO:0007669"/>
    <property type="project" value="TreeGrafter"/>
</dbReference>
<dbReference type="SUPFAM" id="SSF52374">
    <property type="entry name" value="Nucleotidylyl transferase"/>
    <property type="match status" value="1"/>
</dbReference>
<dbReference type="GO" id="GO:0004832">
    <property type="term" value="F:valine-tRNA ligase activity"/>
    <property type="evidence" value="ECO:0007669"/>
    <property type="project" value="UniProtKB-EC"/>
</dbReference>
<dbReference type="InterPro" id="IPR002300">
    <property type="entry name" value="aa-tRNA-synth_Ia"/>
</dbReference>
<dbReference type="Gene3D" id="3.40.50.620">
    <property type="entry name" value="HUPs"/>
    <property type="match status" value="1"/>
</dbReference>